<evidence type="ECO:0000313" key="6">
    <source>
        <dbReference type="Proteomes" id="UP000748531"/>
    </source>
</evidence>
<keyword evidence="3" id="KW-0418">Kinase</keyword>
<dbReference type="Gene3D" id="3.40.50.300">
    <property type="entry name" value="P-loop containing nucleotide triphosphate hydrolases"/>
    <property type="match status" value="1"/>
</dbReference>
<dbReference type="SUPFAM" id="SSF52540">
    <property type="entry name" value="P-loop containing nucleoside triphosphate hydrolases"/>
    <property type="match status" value="1"/>
</dbReference>
<dbReference type="PANTHER" id="PTHR23359">
    <property type="entry name" value="NUCLEOTIDE KINASE"/>
    <property type="match status" value="1"/>
</dbReference>
<keyword evidence="6" id="KW-1185">Reference proteome</keyword>
<evidence type="ECO:0000256" key="3">
    <source>
        <dbReference type="ARBA" id="ARBA00022777"/>
    </source>
</evidence>
<dbReference type="InterPro" id="IPR027417">
    <property type="entry name" value="P-loop_NTPase"/>
</dbReference>
<name>A0A8J4T3G3_9TREM</name>
<evidence type="ECO:0000256" key="2">
    <source>
        <dbReference type="ARBA" id="ARBA00022741"/>
    </source>
</evidence>
<evidence type="ECO:0000256" key="1">
    <source>
        <dbReference type="ARBA" id="ARBA00022679"/>
    </source>
</evidence>
<protein>
    <submittedName>
        <fullName evidence="5">Uncharacterized protein</fullName>
    </submittedName>
</protein>
<reference evidence="5" key="1">
    <citation type="submission" date="2019-05" db="EMBL/GenBank/DDBJ databases">
        <title>Annotation for the trematode Paragonimus heterotremus.</title>
        <authorList>
            <person name="Choi Y.-J."/>
        </authorList>
    </citation>
    <scope>NUCLEOTIDE SEQUENCE</scope>
    <source>
        <strain evidence="5">LC</strain>
    </source>
</reference>
<dbReference type="AlphaFoldDB" id="A0A8J4T3G3"/>
<keyword evidence="2" id="KW-0547">Nucleotide-binding</keyword>
<comment type="caution">
    <text evidence="5">The sequence shown here is derived from an EMBL/GenBank/DDBJ whole genome shotgun (WGS) entry which is preliminary data.</text>
</comment>
<dbReference type="GO" id="GO:0005524">
    <property type="term" value="F:ATP binding"/>
    <property type="evidence" value="ECO:0007669"/>
    <property type="project" value="InterPro"/>
</dbReference>
<dbReference type="GO" id="GO:0019205">
    <property type="term" value="F:nucleobase-containing compound kinase activity"/>
    <property type="evidence" value="ECO:0007669"/>
    <property type="project" value="InterPro"/>
</dbReference>
<evidence type="ECO:0000313" key="5">
    <source>
        <dbReference type="EMBL" id="KAF5397651.1"/>
    </source>
</evidence>
<gene>
    <name evidence="5" type="ORF">PHET_09106</name>
</gene>
<feature type="region of interest" description="Disordered" evidence="4">
    <location>
        <begin position="119"/>
        <end position="144"/>
    </location>
</feature>
<sequence length="959" mass="108975">MINPVIQFETDQACNESKKLRISLWVGEQIVNESAFRKNHIESTVQKTANYKKALKKIMTECDILKQQLTEVVCLLLAFHGVQPKVHWLHARSNEEEVHLPSGLPSTVKPNRASESAFYADERTEENPAAPSSPPANQWLKTSKELKSQTPFSDMRYIYYGDDTRFRGVWKTKKFYFRHKYKLQCSVATDGKFRYPKLTGNTNIPARPTSLPTEFTSKLTIQPTLVRVNRAERMHKQTCSCAPLLCLNCENEHYEYIPGETSQATKNSCTSQLLFISNDRALIAQSSRLFCSHKYSKRVRKLHHAMAEVQLSADHSTVLQLLRKKITDRSAVRLICTCNKLFAVVKTNLITSAFTYLQLIRKRHRCSSAATSRSDSCVFSDVLGRSSSTMENWKYGGMYLKIYPCFTQASTYSSKVTKYECPLSRDVCSLLTSKHSNTPHDVYVKSNYYTDDEYDRPISQPSSTICMGKSSDTLNVVQHLDRDKLHRMKPWHLSLNTQLPPLLPFGEFDSLKPRSWDSTCALVSTEIFQLWESLGPARSENDAQQLHLVSCFSGCGVPSQLLSQAKNEAIASKSFIEDVRHSFVYVRSETQRSAENPLPYLAQLGGLRHNVNGRVLDVVRPLWYCNESIHNFIYQKHYVGLGGVVLPTVCLHFSSVSTNTSRSIMISTHISSGPRESCNTSSYLRSAERDFVHTNHRKRSNENLPKPQRDNVIETFICSDTLVQSSVIDSLANSSMNLVGRSTFSTGTLRTNSNHPIAEFEKLGLVYKPMFLSTLKRRQSTSYLQSSTTEFSKRFSDRRCNPPSPQCLSPIVLCNQPQWFRPPRCIIFGHICSGKTTLAKWLCDKWSCPLISPTSMVQKHLTSDTPLGSQMRSLMLDGHHLNDRIVFQAVRESLCSVECITRGYVLEDFPTFSEDMLPIQGQLEFIMMLKARPEYIIELQVSTVFAGTYLTILKIMSLK</sequence>
<accession>A0A8J4T3G3</accession>
<dbReference type="Pfam" id="PF00406">
    <property type="entry name" value="ADK"/>
    <property type="match status" value="1"/>
</dbReference>
<dbReference type="EMBL" id="LUCH01005957">
    <property type="protein sequence ID" value="KAF5397651.1"/>
    <property type="molecule type" value="Genomic_DNA"/>
</dbReference>
<dbReference type="GO" id="GO:0006139">
    <property type="term" value="P:nucleobase-containing compound metabolic process"/>
    <property type="evidence" value="ECO:0007669"/>
    <property type="project" value="InterPro"/>
</dbReference>
<keyword evidence="1" id="KW-0808">Transferase</keyword>
<evidence type="ECO:0000256" key="4">
    <source>
        <dbReference type="SAM" id="MobiDB-lite"/>
    </source>
</evidence>
<organism evidence="5 6">
    <name type="scientific">Paragonimus heterotremus</name>
    <dbReference type="NCBI Taxonomy" id="100268"/>
    <lineage>
        <taxon>Eukaryota</taxon>
        <taxon>Metazoa</taxon>
        <taxon>Spiralia</taxon>
        <taxon>Lophotrochozoa</taxon>
        <taxon>Platyhelminthes</taxon>
        <taxon>Trematoda</taxon>
        <taxon>Digenea</taxon>
        <taxon>Plagiorchiida</taxon>
        <taxon>Troglotremata</taxon>
        <taxon>Troglotrematidae</taxon>
        <taxon>Paragonimus</taxon>
    </lineage>
</organism>
<dbReference type="Proteomes" id="UP000748531">
    <property type="component" value="Unassembled WGS sequence"/>
</dbReference>
<dbReference type="InterPro" id="IPR000850">
    <property type="entry name" value="Adenylat/UMP-CMP_kin"/>
</dbReference>
<proteinExistence type="predicted"/>
<dbReference type="OrthoDB" id="439792at2759"/>